<keyword evidence="4" id="KW-1185">Reference proteome</keyword>
<dbReference type="EMBL" id="CP116967">
    <property type="protein sequence ID" value="WNM58394.1"/>
    <property type="molecule type" value="Genomic_DNA"/>
</dbReference>
<dbReference type="RefSeq" id="WP_312644158.1">
    <property type="nucleotide sequence ID" value="NZ_CP116967.1"/>
</dbReference>
<evidence type="ECO:0000256" key="2">
    <source>
        <dbReference type="SAM" id="SignalP"/>
    </source>
</evidence>
<feature type="chain" id="PRO_5041667690" evidence="2">
    <location>
        <begin position="29"/>
        <end position="126"/>
    </location>
</feature>
<keyword evidence="2" id="KW-0732">Signal</keyword>
<dbReference type="KEGG" id="nall:PP769_01120"/>
<feature type="signal peptide" evidence="2">
    <location>
        <begin position="1"/>
        <end position="28"/>
    </location>
</feature>
<organism evidence="3 4">
    <name type="scientific">Candidatus Nitrospira allomarina</name>
    <dbReference type="NCBI Taxonomy" id="3020900"/>
    <lineage>
        <taxon>Bacteria</taxon>
        <taxon>Pseudomonadati</taxon>
        <taxon>Nitrospirota</taxon>
        <taxon>Nitrospiria</taxon>
        <taxon>Nitrospirales</taxon>
        <taxon>Nitrospiraceae</taxon>
        <taxon>Nitrospira</taxon>
    </lineage>
</organism>
<feature type="region of interest" description="Disordered" evidence="1">
    <location>
        <begin position="38"/>
        <end position="126"/>
    </location>
</feature>
<evidence type="ECO:0000256" key="1">
    <source>
        <dbReference type="SAM" id="MobiDB-lite"/>
    </source>
</evidence>
<dbReference type="AlphaFoldDB" id="A0AA96JZ89"/>
<proteinExistence type="predicted"/>
<name>A0AA96JZ89_9BACT</name>
<feature type="compositionally biased region" description="Polar residues" evidence="1">
    <location>
        <begin position="115"/>
        <end position="126"/>
    </location>
</feature>
<gene>
    <name evidence="3" type="ORF">PP769_01120</name>
</gene>
<dbReference type="Proteomes" id="UP001302719">
    <property type="component" value="Chromosome"/>
</dbReference>
<reference evidence="3 4" key="1">
    <citation type="submission" date="2023-01" db="EMBL/GenBank/DDBJ databases">
        <title>Cultivation and genomic characterization of new, ubiquitous marine nitrite-oxidizing bacteria from the Nitrospirales.</title>
        <authorList>
            <person name="Mueller A.J."/>
            <person name="Daebeler A."/>
            <person name="Herbold C.W."/>
            <person name="Kirkegaard R.H."/>
            <person name="Daims H."/>
        </authorList>
    </citation>
    <scope>NUCLEOTIDE SEQUENCE [LARGE SCALE GENOMIC DNA]</scope>
    <source>
        <strain evidence="3 4">VA</strain>
    </source>
</reference>
<sequence length="126" mass="13514">MKNVMKNKSIVILGSLAGTCLLATVAFANPALVPDHPGYPMKESKSPVSGVTTANDPGQENFYGQKALNAATKGYTDDLETRRSGAMGAKESESQNKMGDRSQMGGQDQKMGQEHMTSQHQMGHQK</sequence>
<evidence type="ECO:0000313" key="3">
    <source>
        <dbReference type="EMBL" id="WNM58394.1"/>
    </source>
</evidence>
<protein>
    <submittedName>
        <fullName evidence="3">Uncharacterized protein</fullName>
    </submittedName>
</protein>
<feature type="compositionally biased region" description="Polar residues" evidence="1">
    <location>
        <begin position="46"/>
        <end position="58"/>
    </location>
</feature>
<feature type="compositionally biased region" description="Basic and acidic residues" evidence="1">
    <location>
        <begin position="90"/>
        <end position="100"/>
    </location>
</feature>
<evidence type="ECO:0000313" key="4">
    <source>
        <dbReference type="Proteomes" id="UP001302719"/>
    </source>
</evidence>
<accession>A0AA96JZ89</accession>